<feature type="chain" id="PRO_5040972502" description="Lipoprotein" evidence="1">
    <location>
        <begin position="24"/>
        <end position="188"/>
    </location>
</feature>
<evidence type="ECO:0000313" key="3">
    <source>
        <dbReference type="Proteomes" id="UP001143545"/>
    </source>
</evidence>
<reference evidence="2" key="1">
    <citation type="submission" date="2022-07" db="EMBL/GenBank/DDBJ databases">
        <title>Taxonomy of Novel Oxalotrophic and Methylotrophic Bacteria.</title>
        <authorList>
            <person name="Sahin N."/>
            <person name="Tani A."/>
        </authorList>
    </citation>
    <scope>NUCLEOTIDE SEQUENCE</scope>
    <source>
        <strain evidence="2">AM327</strain>
    </source>
</reference>
<comment type="caution">
    <text evidence="2">The sequence shown here is derived from an EMBL/GenBank/DDBJ whole genome shotgun (WGS) entry which is preliminary data.</text>
</comment>
<evidence type="ECO:0000256" key="1">
    <source>
        <dbReference type="SAM" id="SignalP"/>
    </source>
</evidence>
<dbReference type="AlphaFoldDB" id="A0A9W6B7K1"/>
<protein>
    <recommendedName>
        <fullName evidence="4">Lipoprotein</fullName>
    </recommendedName>
</protein>
<organism evidence="2 3">
    <name type="scientific">Neptunitalea chrysea</name>
    <dbReference type="NCBI Taxonomy" id="1647581"/>
    <lineage>
        <taxon>Bacteria</taxon>
        <taxon>Pseudomonadati</taxon>
        <taxon>Bacteroidota</taxon>
        <taxon>Flavobacteriia</taxon>
        <taxon>Flavobacteriales</taxon>
        <taxon>Flavobacteriaceae</taxon>
        <taxon>Neptunitalea</taxon>
    </lineage>
</organism>
<dbReference type="PROSITE" id="PS51257">
    <property type="entry name" value="PROKAR_LIPOPROTEIN"/>
    <property type="match status" value="1"/>
</dbReference>
<dbReference type="RefSeq" id="WP_281755075.1">
    <property type="nucleotide sequence ID" value="NZ_BRVP01000015.1"/>
</dbReference>
<dbReference type="Proteomes" id="UP001143545">
    <property type="component" value="Unassembled WGS sequence"/>
</dbReference>
<name>A0A9W6B7K1_9FLAO</name>
<keyword evidence="1" id="KW-0732">Signal</keyword>
<accession>A0A9W6B7K1</accession>
<proteinExistence type="predicted"/>
<sequence>MKKYTLKISIIVIIISLVITSCASDAENEFLITKDQVGLLTPTTHLDELETIFAKDSVSESAYEGELRYASTERFEIFDKTGAPLLEITPAKDSIHTIRSIKIISPKYYTKSGITVNSTFKDIKKQYPISSIDNLWTSVVIHVNDLNAHFTIDKKNLDPKFLKNTLYDVTENDIPETAPIKYFMIGWY</sequence>
<keyword evidence="3" id="KW-1185">Reference proteome</keyword>
<feature type="signal peptide" evidence="1">
    <location>
        <begin position="1"/>
        <end position="23"/>
    </location>
</feature>
<evidence type="ECO:0000313" key="2">
    <source>
        <dbReference type="EMBL" id="GLB53282.1"/>
    </source>
</evidence>
<evidence type="ECO:0008006" key="4">
    <source>
        <dbReference type="Google" id="ProtNLM"/>
    </source>
</evidence>
<dbReference type="EMBL" id="BRVP01000015">
    <property type="protein sequence ID" value="GLB53282.1"/>
    <property type="molecule type" value="Genomic_DNA"/>
</dbReference>
<gene>
    <name evidence="2" type="ORF">NBRC110019_23220</name>
</gene>